<keyword evidence="1" id="KW-0812">Transmembrane</keyword>
<evidence type="ECO:0000256" key="1">
    <source>
        <dbReference type="SAM" id="Phobius"/>
    </source>
</evidence>
<proteinExistence type="predicted"/>
<gene>
    <name evidence="2" type="ORF">MarFTMF_463</name>
</gene>
<keyword evidence="1" id="KW-1133">Transmembrane helix</keyword>
<organism evidence="2">
    <name type="scientific">Marseillevirus sp</name>
    <dbReference type="NCBI Taxonomy" id="2809551"/>
    <lineage>
        <taxon>Viruses</taxon>
        <taxon>Varidnaviria</taxon>
        <taxon>Bamfordvirae</taxon>
        <taxon>Nucleocytoviricota</taxon>
        <taxon>Megaviricetes</taxon>
        <taxon>Pimascovirales</taxon>
        <taxon>Pimascovirales incertae sedis</taxon>
        <taxon>Marseilleviridae</taxon>
        <taxon>Marseillevirus</taxon>
    </lineage>
</organism>
<sequence length="224" mass="25806">MCHTPLLSFVLAVSGTGMAVASKRKRSPMWVVFTLYSLMEWLQTAQHFFVDNCGETMNLALSYAAFVLVVVQPLTWNFYRWLKSPTIRQRAVFSCAMWLSFLWLVLFSARLIPRNNLPSGGRIYQALSKHEIMVGTDTCTMMGPTHLFWTFPLFSFNGVEMNWGAYLLLWFGPAIYERKGWLKLLYWCAQVMLMNRMAGNIHEIPTLWCFYSVPILLGVLAFDG</sequence>
<evidence type="ECO:0000313" key="2">
    <source>
        <dbReference type="EMBL" id="WNL49979.1"/>
    </source>
</evidence>
<keyword evidence="1" id="KW-0472">Membrane</keyword>
<name>A0AA96IYW8_9VIRU</name>
<feature type="transmembrane region" description="Helical" evidence="1">
    <location>
        <begin position="147"/>
        <end position="169"/>
    </location>
</feature>
<feature type="transmembrane region" description="Helical" evidence="1">
    <location>
        <begin position="91"/>
        <end position="112"/>
    </location>
</feature>
<feature type="transmembrane region" description="Helical" evidence="1">
    <location>
        <begin position="60"/>
        <end position="79"/>
    </location>
</feature>
<dbReference type="Pfam" id="PF19069">
    <property type="entry name" value="DUF5765"/>
    <property type="match status" value="1"/>
</dbReference>
<dbReference type="InterPro" id="IPR043912">
    <property type="entry name" value="DUF5765"/>
</dbReference>
<protein>
    <submittedName>
        <fullName evidence="2">Membrane protein</fullName>
    </submittedName>
</protein>
<reference evidence="2" key="1">
    <citation type="submission" date="2023-07" db="EMBL/GenBank/DDBJ databases">
        <authorList>
            <person name="Xia Y."/>
        </authorList>
    </citation>
    <scope>NUCLEOTIDE SEQUENCE</scope>
    <source>
        <strain evidence="2">F</strain>
    </source>
</reference>
<dbReference type="EMBL" id="OR343188">
    <property type="protein sequence ID" value="WNL49979.1"/>
    <property type="molecule type" value="Genomic_DNA"/>
</dbReference>
<feature type="transmembrane region" description="Helical" evidence="1">
    <location>
        <begin position="204"/>
        <end position="222"/>
    </location>
</feature>
<accession>A0AA96IYW8</accession>